<dbReference type="GO" id="GO:0046983">
    <property type="term" value="F:protein dimerization activity"/>
    <property type="evidence" value="ECO:0007669"/>
    <property type="project" value="InterPro"/>
</dbReference>
<sequence length="515" mass="59396">MLTLPFDESVVMPESQMCRKFSRECEDQKQIKKPESFSKQIVLRGKSIKRAPGEETEKEEEEEDREEEDENGLPRRRGLRKKKTTKLRLERVKFRRQEANARERNRMHGLNDALDNLRKVVPCYSKTQKLSKIETLRLAKNYIWALSEILRIGKRPDLLTFVQNLCKGLSQPTTNLVAGCLQLNARSFLMGQGGEAAHHTRSPYSTFYPPYHSPELTTPPGHGTLDNSKSMKPYNYCSAYESFYESTSPECASPQFEGPLSPPPINYNGIFSLKQEETLDYGKNYNYGMHYCAVPPRGPLGQGAMFRLPTDSHFFSEKSAGTVELDDQIQANLPDEQVLSEEEIDENFKALFRQLAGEDMEISVKELRTILNRIISKHKDLRTKGFSLESCRSMVNLMDRDGNGKLGLVEFNILWNRIRNYLSIFRKFDLDKSGSMSAYEMRMAIESAGFKLNKKLYELIITRYSEPDLAVDFDNFVCCLVRLETMFRFFKTLDTDLDGVVTFDLFKWLQLTMFA</sequence>
<dbReference type="FunFam" id="1.10.238.10:FF:000124">
    <property type="entry name" value="Calpain-1 catalytic subunit"/>
    <property type="match status" value="1"/>
</dbReference>
<evidence type="ECO:0000256" key="9">
    <source>
        <dbReference type="ARBA" id="ARBA00022837"/>
    </source>
</evidence>
<dbReference type="GO" id="GO:0003677">
    <property type="term" value="F:DNA binding"/>
    <property type="evidence" value="ECO:0007669"/>
    <property type="project" value="UniProtKB-KW"/>
</dbReference>
<evidence type="ECO:0000256" key="6">
    <source>
        <dbReference type="ARBA" id="ARBA00022723"/>
    </source>
</evidence>
<evidence type="ECO:0000256" key="4">
    <source>
        <dbReference type="ARBA" id="ARBA00022473"/>
    </source>
</evidence>
<reference evidence="20" key="1">
    <citation type="submission" date="2007-10" db="EMBL/GenBank/DDBJ databases">
        <title>NEDO human cDNA sequencing project focused on splicing variants.</title>
        <authorList>
            <person name="Wakamatsu A."/>
            <person name="Yamamoto J."/>
            <person name="Kimura K."/>
            <person name="Ishii S."/>
            <person name="Watanabe K."/>
            <person name="Sugiyama A."/>
            <person name="Murakawa K."/>
            <person name="Kaida T."/>
            <person name="Tsuchiya K."/>
            <person name="Fukuzumi Y."/>
            <person name="Kumagai A."/>
            <person name="Oishi Y."/>
            <person name="Yamamoto S."/>
            <person name="Ono Y."/>
            <person name="Komori Y."/>
            <person name="Yamazaki M."/>
            <person name="Kisu Y."/>
            <person name="Nishikawa T."/>
            <person name="Sugano S."/>
            <person name="Nomura N."/>
            <person name="Isogai T."/>
        </authorList>
    </citation>
    <scope>NUCLEOTIDE SEQUENCE</scope>
    <source>
        <tissue evidence="20">Brain</tissue>
    </source>
</reference>
<dbReference type="AlphaFoldDB" id="B4DS85"/>
<comment type="subcellular location">
    <subcellularLocation>
        <location evidence="3">Cytoplasm</location>
    </subcellularLocation>
    <subcellularLocation>
        <location evidence="2">Endomembrane system</location>
    </subcellularLocation>
</comment>
<dbReference type="GO" id="GO:0030154">
    <property type="term" value="P:cell differentiation"/>
    <property type="evidence" value="ECO:0007669"/>
    <property type="project" value="UniProtKB-KW"/>
</dbReference>
<comment type="cofactor">
    <cofactor evidence="1">
        <name>Ca(2+)</name>
        <dbReference type="ChEBI" id="CHEBI:29108"/>
    </cofactor>
</comment>
<dbReference type="PANTHER" id="PTHR46735:SF3">
    <property type="entry name" value="CALPAIN SMALL SUBUNIT 1-RELATED"/>
    <property type="match status" value="1"/>
</dbReference>
<evidence type="ECO:0000256" key="12">
    <source>
        <dbReference type="ARBA" id="ARBA00023125"/>
    </source>
</evidence>
<evidence type="ECO:0000256" key="3">
    <source>
        <dbReference type="ARBA" id="ARBA00004496"/>
    </source>
</evidence>
<evidence type="ECO:0000256" key="11">
    <source>
        <dbReference type="ARBA" id="ARBA00023015"/>
    </source>
</evidence>
<keyword evidence="9" id="KW-0106">Calcium</keyword>
<keyword evidence="10" id="KW-0524">Neurogenesis</keyword>
<dbReference type="Pfam" id="PF00010">
    <property type="entry name" value="HLH"/>
    <property type="match status" value="1"/>
</dbReference>
<evidence type="ECO:0000256" key="5">
    <source>
        <dbReference type="ARBA" id="ARBA00022490"/>
    </source>
</evidence>
<feature type="domain" description="EF-hand" evidence="18">
    <location>
        <begin position="416"/>
        <end position="451"/>
    </location>
</feature>
<evidence type="ECO:0000256" key="10">
    <source>
        <dbReference type="ARBA" id="ARBA00022902"/>
    </source>
</evidence>
<dbReference type="PROSITE" id="PS50222">
    <property type="entry name" value="EF_HAND_2"/>
    <property type="match status" value="1"/>
</dbReference>
<dbReference type="SUPFAM" id="SSF47473">
    <property type="entry name" value="EF-hand"/>
    <property type="match status" value="1"/>
</dbReference>
<dbReference type="GO" id="GO:0005737">
    <property type="term" value="C:cytoplasm"/>
    <property type="evidence" value="ECO:0007669"/>
    <property type="project" value="UniProtKB-SubCell"/>
</dbReference>
<evidence type="ECO:0000256" key="17">
    <source>
        <dbReference type="SAM" id="MobiDB-lite"/>
    </source>
</evidence>
<organism evidence="20">
    <name type="scientific">Homo sapiens</name>
    <name type="common">Human</name>
    <dbReference type="NCBI Taxonomy" id="9606"/>
    <lineage>
        <taxon>Eukaryota</taxon>
        <taxon>Metazoa</taxon>
        <taxon>Chordata</taxon>
        <taxon>Craniata</taxon>
        <taxon>Vertebrata</taxon>
        <taxon>Euteleostomi</taxon>
        <taxon>Mammalia</taxon>
        <taxon>Eutheria</taxon>
        <taxon>Euarchontoglires</taxon>
        <taxon>Primates</taxon>
        <taxon>Haplorrhini</taxon>
        <taxon>Catarrhini</taxon>
        <taxon>Hominidae</taxon>
        <taxon>Homo</taxon>
    </lineage>
</organism>
<keyword evidence="11" id="KW-0805">Transcription regulation</keyword>
<keyword evidence="4" id="KW-0217">Developmental protein</keyword>
<dbReference type="GO" id="GO:0007399">
    <property type="term" value="P:nervous system development"/>
    <property type="evidence" value="ECO:0007669"/>
    <property type="project" value="UniProtKB-KW"/>
</dbReference>
<evidence type="ECO:0000313" key="20">
    <source>
        <dbReference type="EMBL" id="BAG61547.1"/>
    </source>
</evidence>
<dbReference type="Gene3D" id="4.10.280.10">
    <property type="entry name" value="Helix-loop-helix DNA-binding domain"/>
    <property type="match status" value="1"/>
</dbReference>
<dbReference type="PROSITE" id="PS00018">
    <property type="entry name" value="EF_HAND_1"/>
    <property type="match status" value="1"/>
</dbReference>
<evidence type="ECO:0000256" key="14">
    <source>
        <dbReference type="ARBA" id="ARBA00023159"/>
    </source>
</evidence>
<dbReference type="InterPro" id="IPR022575">
    <property type="entry name" value="NeuroD_DUF"/>
</dbReference>
<keyword evidence="6" id="KW-0479">Metal-binding</keyword>
<dbReference type="PeptideAtlas" id="B4DS85"/>
<name>B4DS85_HUMAN</name>
<keyword evidence="16" id="KW-0539">Nucleus</keyword>
<feature type="domain" description="BHLH" evidence="19">
    <location>
        <begin position="94"/>
        <end position="146"/>
    </location>
</feature>
<protein>
    <submittedName>
        <fullName evidence="20">cDNA FLJ56829, highly similar to Neurogenic differentiation factor 6</fullName>
    </submittedName>
</protein>
<dbReference type="FunFam" id="4.10.280.10:FF:000006">
    <property type="entry name" value="Neurogenic differentiation factor"/>
    <property type="match status" value="1"/>
</dbReference>
<evidence type="ECO:0000256" key="13">
    <source>
        <dbReference type="ARBA" id="ARBA00023136"/>
    </source>
</evidence>
<keyword evidence="7" id="KW-0677">Repeat</keyword>
<dbReference type="SUPFAM" id="SSF47459">
    <property type="entry name" value="HLH, helix-loop-helix DNA-binding domain"/>
    <property type="match status" value="1"/>
</dbReference>
<dbReference type="CDD" id="cd19722">
    <property type="entry name" value="bHLH_TS_NeuroD6_ATOH2"/>
    <property type="match status" value="1"/>
</dbReference>
<keyword evidence="5" id="KW-0963">Cytoplasm</keyword>
<dbReference type="PROSITE" id="PS50888">
    <property type="entry name" value="BHLH"/>
    <property type="match status" value="1"/>
</dbReference>
<dbReference type="CDD" id="cd16198">
    <property type="entry name" value="EFh_PEF_CAPN1"/>
    <property type="match status" value="1"/>
</dbReference>
<feature type="compositionally biased region" description="Acidic residues" evidence="17">
    <location>
        <begin position="54"/>
        <end position="71"/>
    </location>
</feature>
<keyword evidence="12" id="KW-0238">DNA-binding</keyword>
<keyword evidence="14" id="KW-0010">Activator</keyword>
<evidence type="ECO:0000256" key="15">
    <source>
        <dbReference type="ARBA" id="ARBA00023163"/>
    </source>
</evidence>
<keyword evidence="8" id="KW-0221">Differentiation</keyword>
<evidence type="ECO:0000259" key="18">
    <source>
        <dbReference type="PROSITE" id="PS50222"/>
    </source>
</evidence>
<dbReference type="Pfam" id="PF12533">
    <property type="entry name" value="Neuro_bHLH"/>
    <property type="match status" value="1"/>
</dbReference>
<evidence type="ECO:0000256" key="16">
    <source>
        <dbReference type="ARBA" id="ARBA00023242"/>
    </source>
</evidence>
<dbReference type="SMART" id="SM00353">
    <property type="entry name" value="HLH"/>
    <property type="match status" value="1"/>
</dbReference>
<dbReference type="InterPro" id="IPR018247">
    <property type="entry name" value="EF_Hand_1_Ca_BS"/>
</dbReference>
<feature type="region of interest" description="Disordered" evidence="17">
    <location>
        <begin position="43"/>
        <end position="82"/>
    </location>
</feature>
<accession>B4DS85</accession>
<dbReference type="Gene3D" id="1.10.238.10">
    <property type="entry name" value="EF-hand"/>
    <property type="match status" value="1"/>
</dbReference>
<evidence type="ECO:0000256" key="7">
    <source>
        <dbReference type="ARBA" id="ARBA00022737"/>
    </source>
</evidence>
<dbReference type="Pfam" id="PF13833">
    <property type="entry name" value="EF-hand_8"/>
    <property type="match status" value="1"/>
</dbReference>
<dbReference type="EMBL" id="AK299619">
    <property type="protein sequence ID" value="BAG61547.1"/>
    <property type="molecule type" value="mRNA"/>
</dbReference>
<evidence type="ECO:0000256" key="8">
    <source>
        <dbReference type="ARBA" id="ARBA00022782"/>
    </source>
</evidence>
<dbReference type="GO" id="GO:0005509">
    <property type="term" value="F:calcium ion binding"/>
    <property type="evidence" value="ECO:0007669"/>
    <property type="project" value="InterPro"/>
</dbReference>
<keyword evidence="13" id="KW-0472">Membrane</keyword>
<dbReference type="InterPro" id="IPR011992">
    <property type="entry name" value="EF-hand-dom_pair"/>
</dbReference>
<dbReference type="InterPro" id="IPR002048">
    <property type="entry name" value="EF_hand_dom"/>
</dbReference>
<evidence type="ECO:0000256" key="2">
    <source>
        <dbReference type="ARBA" id="ARBA00004308"/>
    </source>
</evidence>
<dbReference type="InterPro" id="IPR036638">
    <property type="entry name" value="HLH_DNA-bd_sf"/>
</dbReference>
<proteinExistence type="evidence at transcript level"/>
<dbReference type="GO" id="GO:0012505">
    <property type="term" value="C:endomembrane system"/>
    <property type="evidence" value="ECO:0007669"/>
    <property type="project" value="UniProtKB-SubCell"/>
</dbReference>
<dbReference type="PANTHER" id="PTHR46735">
    <property type="entry name" value="CALPAIN, SMALL SUBUNIT 1 A-RELATED"/>
    <property type="match status" value="1"/>
</dbReference>
<keyword evidence="15" id="KW-0804">Transcription</keyword>
<evidence type="ECO:0000256" key="1">
    <source>
        <dbReference type="ARBA" id="ARBA00001913"/>
    </source>
</evidence>
<dbReference type="InterPro" id="IPR011598">
    <property type="entry name" value="bHLH_dom"/>
</dbReference>
<evidence type="ECO:0000259" key="19">
    <source>
        <dbReference type="PROSITE" id="PS50888"/>
    </source>
</evidence>